<evidence type="ECO:0000313" key="2">
    <source>
        <dbReference type="EMBL" id="KKU32260.1"/>
    </source>
</evidence>
<dbReference type="EMBL" id="LCMI01000016">
    <property type="protein sequence ID" value="KKU32260.1"/>
    <property type="molecule type" value="Genomic_DNA"/>
</dbReference>
<comment type="caution">
    <text evidence="2">The sequence shown here is derived from an EMBL/GenBank/DDBJ whole genome shotgun (WGS) entry which is preliminary data.</text>
</comment>
<evidence type="ECO:0000313" key="3">
    <source>
        <dbReference type="Proteomes" id="UP000034794"/>
    </source>
</evidence>
<dbReference type="Proteomes" id="UP000034794">
    <property type="component" value="Unassembled WGS sequence"/>
</dbReference>
<name>A0A0G1SG01_9BACT</name>
<dbReference type="InterPro" id="IPR027434">
    <property type="entry name" value="Homing_endonucl"/>
</dbReference>
<accession>A0A0G1SG01</accession>
<keyword evidence="2" id="KW-0540">Nuclease</keyword>
<dbReference type="SUPFAM" id="SSF55608">
    <property type="entry name" value="Homing endonucleases"/>
    <property type="match status" value="1"/>
</dbReference>
<reference evidence="2 3" key="1">
    <citation type="journal article" date="2015" name="Nature">
        <title>rRNA introns, odd ribosomes, and small enigmatic genomes across a large radiation of phyla.</title>
        <authorList>
            <person name="Brown C.T."/>
            <person name="Hug L.A."/>
            <person name="Thomas B.C."/>
            <person name="Sharon I."/>
            <person name="Castelle C.J."/>
            <person name="Singh A."/>
            <person name="Wilkins M.J."/>
            <person name="Williams K.H."/>
            <person name="Banfield J.F."/>
        </authorList>
    </citation>
    <scope>NUCLEOTIDE SEQUENCE [LARGE SCALE GENOMIC DNA]</scope>
</reference>
<dbReference type="GO" id="GO:0004519">
    <property type="term" value="F:endonuclease activity"/>
    <property type="evidence" value="ECO:0007669"/>
    <property type="project" value="UniProtKB-KW"/>
</dbReference>
<evidence type="ECO:0000259" key="1">
    <source>
        <dbReference type="Pfam" id="PF03161"/>
    </source>
</evidence>
<dbReference type="InterPro" id="IPR004860">
    <property type="entry name" value="LAGLIDADG_dom"/>
</dbReference>
<feature type="domain" description="Homing endonuclease LAGLIDADG" evidence="1">
    <location>
        <begin position="9"/>
        <end position="176"/>
    </location>
</feature>
<proteinExistence type="predicted"/>
<gene>
    <name evidence="2" type="ORF">UX47_C0016G0004</name>
</gene>
<keyword evidence="2" id="KW-0255">Endonuclease</keyword>
<keyword evidence="2" id="KW-0378">Hydrolase</keyword>
<dbReference type="AlphaFoldDB" id="A0A0G1SG01"/>
<dbReference type="Gene3D" id="3.10.28.10">
    <property type="entry name" value="Homing endonucleases"/>
    <property type="match status" value="2"/>
</dbReference>
<dbReference type="Pfam" id="PF03161">
    <property type="entry name" value="LAGLIDADG_2"/>
    <property type="match status" value="1"/>
</dbReference>
<organism evidence="2 3">
    <name type="scientific">Candidatus Collierbacteria bacterium GW2011_GWA2_46_26</name>
    <dbReference type="NCBI Taxonomy" id="1618381"/>
    <lineage>
        <taxon>Bacteria</taxon>
        <taxon>Candidatus Collieribacteriota</taxon>
    </lineage>
</organism>
<sequence>MKINQEQESALIGMILGDAYVQKTGSRNARLRLEQQDAHREYLIWKTHLLKGLFQGKPTMLKRIHPKTQKTYSYVRQQSNASPYLGKLRALFYSNGKKQIPEKLYQWLVSDIGFAVWFYDDGYYYVRDRSLYLYLGTVSRKEATIAKDVLRKRFNLQSTIADKGKKGFALYFPASERNKVRDILTKYRVPIMAYKIPD</sequence>
<protein>
    <submittedName>
        <fullName evidence="2">LAGLIDADG homing endonuclease</fullName>
    </submittedName>
</protein>